<name>A0AAV4R0K6_CAEEX</name>
<proteinExistence type="predicted"/>
<dbReference type="EMBL" id="BPLR01007015">
    <property type="protein sequence ID" value="GIY13907.1"/>
    <property type="molecule type" value="Genomic_DNA"/>
</dbReference>
<dbReference type="Proteomes" id="UP001054945">
    <property type="component" value="Unassembled WGS sequence"/>
</dbReference>
<accession>A0AAV4R0K6</accession>
<protein>
    <submittedName>
        <fullName evidence="1">Uncharacterized protein</fullName>
    </submittedName>
</protein>
<organism evidence="1 2">
    <name type="scientific">Caerostris extrusa</name>
    <name type="common">Bark spider</name>
    <name type="synonym">Caerostris bankana</name>
    <dbReference type="NCBI Taxonomy" id="172846"/>
    <lineage>
        <taxon>Eukaryota</taxon>
        <taxon>Metazoa</taxon>
        <taxon>Ecdysozoa</taxon>
        <taxon>Arthropoda</taxon>
        <taxon>Chelicerata</taxon>
        <taxon>Arachnida</taxon>
        <taxon>Araneae</taxon>
        <taxon>Araneomorphae</taxon>
        <taxon>Entelegynae</taxon>
        <taxon>Araneoidea</taxon>
        <taxon>Araneidae</taxon>
        <taxon>Caerostris</taxon>
    </lineage>
</organism>
<keyword evidence="2" id="KW-1185">Reference proteome</keyword>
<evidence type="ECO:0000313" key="2">
    <source>
        <dbReference type="Proteomes" id="UP001054945"/>
    </source>
</evidence>
<reference evidence="1 2" key="1">
    <citation type="submission" date="2021-06" db="EMBL/GenBank/DDBJ databases">
        <title>Caerostris extrusa draft genome.</title>
        <authorList>
            <person name="Kono N."/>
            <person name="Arakawa K."/>
        </authorList>
    </citation>
    <scope>NUCLEOTIDE SEQUENCE [LARGE SCALE GENOMIC DNA]</scope>
</reference>
<sequence>MSLNREEMLIGGNVINNYEILLPNRAKDTQRLNLSRYQFEVLQLHTEAFSSVSMRHIEIHLVRDISGKKAKHTPCYNVEKYLLV</sequence>
<gene>
    <name evidence="1" type="ORF">CEXT_57961</name>
</gene>
<dbReference type="AlphaFoldDB" id="A0AAV4R0K6"/>
<comment type="caution">
    <text evidence="1">The sequence shown here is derived from an EMBL/GenBank/DDBJ whole genome shotgun (WGS) entry which is preliminary data.</text>
</comment>
<evidence type="ECO:0000313" key="1">
    <source>
        <dbReference type="EMBL" id="GIY13907.1"/>
    </source>
</evidence>